<sequence>MEKNYGANECKDVNQYIQSTIRDLVQINTDLIRYGSIAVLNHINTVMAEHPSVESGSQDIEIRRNKLQYIADEKHVDKALYYGEDQIN</sequence>
<evidence type="ECO:0000313" key="1">
    <source>
        <dbReference type="EMBL" id="KAF9944684.1"/>
    </source>
</evidence>
<dbReference type="AlphaFoldDB" id="A0A9P6ITZ6"/>
<proteinExistence type="predicted"/>
<keyword evidence="2" id="KW-1185">Reference proteome</keyword>
<dbReference type="OrthoDB" id="2447116at2759"/>
<dbReference type="Proteomes" id="UP000749646">
    <property type="component" value="Unassembled WGS sequence"/>
</dbReference>
<name>A0A9P6ITZ6_9FUNG</name>
<comment type="caution">
    <text evidence="1">The sequence shown here is derived from an EMBL/GenBank/DDBJ whole genome shotgun (WGS) entry which is preliminary data.</text>
</comment>
<reference evidence="1" key="1">
    <citation type="journal article" date="2020" name="Fungal Divers.">
        <title>Resolving the Mortierellaceae phylogeny through synthesis of multi-gene phylogenetics and phylogenomics.</title>
        <authorList>
            <person name="Vandepol N."/>
            <person name="Liber J."/>
            <person name="Desiro A."/>
            <person name="Na H."/>
            <person name="Kennedy M."/>
            <person name="Barry K."/>
            <person name="Grigoriev I.V."/>
            <person name="Miller A.N."/>
            <person name="O'Donnell K."/>
            <person name="Stajich J.E."/>
            <person name="Bonito G."/>
        </authorList>
    </citation>
    <scope>NUCLEOTIDE SEQUENCE</scope>
    <source>
        <strain evidence="1">MES-2147</strain>
    </source>
</reference>
<dbReference type="EMBL" id="JAAAHW010008274">
    <property type="protein sequence ID" value="KAF9944684.1"/>
    <property type="molecule type" value="Genomic_DNA"/>
</dbReference>
<accession>A0A9P6ITZ6</accession>
<organism evidence="1 2">
    <name type="scientific">Modicella reniformis</name>
    <dbReference type="NCBI Taxonomy" id="1440133"/>
    <lineage>
        <taxon>Eukaryota</taxon>
        <taxon>Fungi</taxon>
        <taxon>Fungi incertae sedis</taxon>
        <taxon>Mucoromycota</taxon>
        <taxon>Mortierellomycotina</taxon>
        <taxon>Mortierellomycetes</taxon>
        <taxon>Mortierellales</taxon>
        <taxon>Mortierellaceae</taxon>
        <taxon>Modicella</taxon>
    </lineage>
</organism>
<evidence type="ECO:0000313" key="2">
    <source>
        <dbReference type="Proteomes" id="UP000749646"/>
    </source>
</evidence>
<feature type="non-terminal residue" evidence="1">
    <location>
        <position position="88"/>
    </location>
</feature>
<protein>
    <submittedName>
        <fullName evidence="1">Uncharacterized protein</fullName>
    </submittedName>
</protein>
<gene>
    <name evidence="1" type="ORF">BGZ65_011725</name>
</gene>